<feature type="repeat" description="WD" evidence="3">
    <location>
        <begin position="896"/>
        <end position="937"/>
    </location>
</feature>
<dbReference type="InterPro" id="IPR015943">
    <property type="entry name" value="WD40/YVTN_repeat-like_dom_sf"/>
</dbReference>
<accession>A0ABY9HV77</accession>
<dbReference type="InterPro" id="IPR001680">
    <property type="entry name" value="WD40_rpt"/>
</dbReference>
<dbReference type="Gene3D" id="3.40.50.300">
    <property type="entry name" value="P-loop containing nucleotide triphosphate hydrolases"/>
    <property type="match status" value="1"/>
</dbReference>
<dbReference type="InterPro" id="IPR027417">
    <property type="entry name" value="P-loop_NTPase"/>
</dbReference>
<evidence type="ECO:0000256" key="2">
    <source>
        <dbReference type="ARBA" id="ARBA00022737"/>
    </source>
</evidence>
<organism evidence="6 7">
    <name type="scientific">Streptomyces castrisilvae</name>
    <dbReference type="NCBI Taxonomy" id="3033811"/>
    <lineage>
        <taxon>Bacteria</taxon>
        <taxon>Bacillati</taxon>
        <taxon>Actinomycetota</taxon>
        <taxon>Actinomycetes</taxon>
        <taxon>Kitasatosporales</taxon>
        <taxon>Streptomycetaceae</taxon>
        <taxon>Streptomyces</taxon>
    </lineage>
</organism>
<sequence length="1468" mass="155643">MEPSLWELAAALRERGHVPEENLRVLVDPASPLRLGEAVDRAAAEATRALLVYVVGHGLVGPDNELHLATCATDDLMDGLSYKALAYEAVRQAVRRSSAHVVAVILDCCFSGRAQTPLGPPALDAIFEQSLVRGGFLLASTAREEHGLARPGEMYTAFTGGLIQLLREGDPTGPERLTLDHVYRYLNRTLPAAGAPRPRRHSSDQAGELVLATNSAYRPRHPVPAAEQGSAPDASASQGPGAETIDVPCPFVGLESFGPTDARYFFGREKAVADITNLVRDGGLIAIVGASGSGKTSLLRAGVIPALEALSEGWKAATMKPGTATPTATLSNYSNALADHDRAMLLVDQFEELFTADVPEDERERFISDLTALAGGPTTVVIAVRADFYEACTRYPALFKALEGRQVVVGPMTPEQLLTVIERPAEAAGLLLEEGLVATLLHHARVHHAGGQTAVLPLLSHALLATWQQKSGTELTLAGYQATGGIEKSVANTAEAVYNALRNEDQPHVRGLLLRLVRLGEGIEDTRRRLPLGDLASPHYLASAEQVMQALADARLVTVDTDSVEIAHEALLYAWPRLRAWIDEDRAALLTLQQLSDAALAWDQAGRQETDLHRGPRLDTAVHAARGQQADDGTDRILGPVTRAFLDRSLEHRHIQEHAKRRARRTRRGVTSAVCVLALLASVVTFISVREHRQAMHQTARIRSASLAADASMVTATDPGLAAQLAVASYRSAPTEDATTQLYSSLATPLDSVVGKTGRQIMRISTQRDGDLAAASSTDGSVRIWNFADASAPVLEARLRTAGTAATALTPNGRLLAATCPTERRLCLWDLSDPHKPKVAAPLPRPAGKSMYKIMSMATSSDGKLLAAASGLGITFVWSIADPARPRLVAEIPAPTSRKSDGLGAVAFSPRGSLLATTVLGGKTRLWDLSRPSAPASKATIAKGYAAVAFSPDGALLSAAGDRDFGLWKVSDPAKPRSVGADGFSLASSDLTNMMAVAFSPDGATLAVSGLGSSRNGNLCLLGLAAANQSDSPSATCTPTGFGILALAYLPGGALLSGGPDGVVRSWRSPLPLVADAQSPYLDSSWDFGANGRLMVGAISPYSSSSIGVWDTSTARRVATIKLSDTVQQAEFAGQTSLLSVAHDGKIQLWDLRDPHHPVRGTSLGAAHFPTIGNVIVGTGVVANEAGDLVTVQGTDRRVHIWHVTDAHHAAEVGSFPLSDPDNWSGIMPDGRTALVATTKGIEWWDTSDPRHPVRRGTTRLANANKVSLGTDGDLVVVSTPQESSDFSGGNIVRLLRVSAGKVTASSRLQGTVGAELNFSADTGVFAATGSGDSSVRFWDISDPRHPRLRASVRTPAGTQGVSFDQDGRMVAVRTMDEIQLWDIGDLAQPVHKATISSQDNNITRTEFLPSGDTLAVARRDGIAFYSSDLAGLADRVCSYTGTSMSKDQWNEYALGIPYSAPCPSQER</sequence>
<keyword evidence="1 3" id="KW-0853">WD repeat</keyword>
<keyword evidence="7" id="KW-1185">Reference proteome</keyword>
<dbReference type="SUPFAM" id="SSF51004">
    <property type="entry name" value="C-terminal (heme d1) domain of cytochrome cd1-nitrite reductase"/>
    <property type="match status" value="1"/>
</dbReference>
<proteinExistence type="predicted"/>
<dbReference type="Pfam" id="PF00400">
    <property type="entry name" value="WD40"/>
    <property type="match status" value="1"/>
</dbReference>
<dbReference type="SMART" id="SM00320">
    <property type="entry name" value="WD40"/>
    <property type="match status" value="10"/>
</dbReference>
<dbReference type="InterPro" id="IPR049052">
    <property type="entry name" value="nSTAND1"/>
</dbReference>
<dbReference type="PANTHER" id="PTHR22847:SF637">
    <property type="entry name" value="WD REPEAT DOMAIN 5B"/>
    <property type="match status" value="1"/>
</dbReference>
<reference evidence="6 7" key="1">
    <citation type="submission" date="2023-03" db="EMBL/GenBank/DDBJ databases">
        <title>Isolation and description of six Streptomyces strains from soil environments, able to metabolize different microbial glucans.</title>
        <authorList>
            <person name="Widen T."/>
            <person name="Larsbrink J."/>
        </authorList>
    </citation>
    <scope>NUCLEOTIDE SEQUENCE [LARGE SCALE GENOMIC DNA]</scope>
    <source>
        <strain evidence="6 7">Mut1</strain>
    </source>
</reference>
<name>A0ABY9HV77_9ACTN</name>
<dbReference type="Gene3D" id="2.130.10.10">
    <property type="entry name" value="YVTN repeat-like/Quinoprotein amine dehydrogenase"/>
    <property type="match status" value="3"/>
</dbReference>
<evidence type="ECO:0000313" key="7">
    <source>
        <dbReference type="Proteomes" id="UP001239522"/>
    </source>
</evidence>
<evidence type="ECO:0000256" key="1">
    <source>
        <dbReference type="ARBA" id="ARBA00022574"/>
    </source>
</evidence>
<dbReference type="PANTHER" id="PTHR22847">
    <property type="entry name" value="WD40 REPEAT PROTEIN"/>
    <property type="match status" value="1"/>
</dbReference>
<dbReference type="NCBIfam" id="NF047832">
    <property type="entry name" value="caspase_w_EACC1"/>
    <property type="match status" value="1"/>
</dbReference>
<dbReference type="Proteomes" id="UP001239522">
    <property type="component" value="Chromosome"/>
</dbReference>
<dbReference type="SUPFAM" id="SSF50978">
    <property type="entry name" value="WD40 repeat-like"/>
    <property type="match status" value="1"/>
</dbReference>
<dbReference type="PROSITE" id="PS50082">
    <property type="entry name" value="WD_REPEATS_2"/>
    <property type="match status" value="3"/>
</dbReference>
<dbReference type="InterPro" id="IPR011048">
    <property type="entry name" value="Haem_d1_sf"/>
</dbReference>
<gene>
    <name evidence="6" type="ORF">P8A18_33060</name>
</gene>
<feature type="repeat" description="WD" evidence="3">
    <location>
        <begin position="1317"/>
        <end position="1349"/>
    </location>
</feature>
<dbReference type="SUPFAM" id="SSF52540">
    <property type="entry name" value="P-loop containing nucleoside triphosphate hydrolases"/>
    <property type="match status" value="1"/>
</dbReference>
<feature type="domain" description="Novel STAND NTPase 1" evidence="5">
    <location>
        <begin position="250"/>
        <end position="609"/>
    </location>
</feature>
<evidence type="ECO:0000259" key="5">
    <source>
        <dbReference type="Pfam" id="PF20703"/>
    </source>
</evidence>
<dbReference type="Pfam" id="PF20703">
    <property type="entry name" value="nSTAND1"/>
    <property type="match status" value="1"/>
</dbReference>
<dbReference type="EMBL" id="CP120997">
    <property type="protein sequence ID" value="WLQ37979.1"/>
    <property type="molecule type" value="Genomic_DNA"/>
</dbReference>
<protein>
    <submittedName>
        <fullName evidence="6">Caspase family protein</fullName>
    </submittedName>
</protein>
<keyword evidence="2" id="KW-0677">Repeat</keyword>
<dbReference type="RefSeq" id="WP_306060595.1">
    <property type="nucleotide sequence ID" value="NZ_CP120997.1"/>
</dbReference>
<evidence type="ECO:0000256" key="3">
    <source>
        <dbReference type="PROSITE-ProRule" id="PRU00221"/>
    </source>
</evidence>
<feature type="region of interest" description="Disordered" evidence="4">
    <location>
        <begin position="220"/>
        <end position="242"/>
    </location>
</feature>
<evidence type="ECO:0000313" key="6">
    <source>
        <dbReference type="EMBL" id="WLQ37979.1"/>
    </source>
</evidence>
<feature type="repeat" description="WD" evidence="3">
    <location>
        <begin position="761"/>
        <end position="795"/>
    </location>
</feature>
<dbReference type="InterPro" id="IPR036322">
    <property type="entry name" value="WD40_repeat_dom_sf"/>
</dbReference>
<evidence type="ECO:0000256" key="4">
    <source>
        <dbReference type="SAM" id="MobiDB-lite"/>
    </source>
</evidence>